<feature type="transmembrane region" description="Helical" evidence="1">
    <location>
        <begin position="101"/>
        <end position="124"/>
    </location>
</feature>
<feature type="transmembrane region" description="Helical" evidence="1">
    <location>
        <begin position="248"/>
        <end position="266"/>
    </location>
</feature>
<feature type="transmembrane region" description="Helical" evidence="1">
    <location>
        <begin position="41"/>
        <end position="62"/>
    </location>
</feature>
<geneLocation type="mitochondrion" evidence="2"/>
<feature type="transmembrane region" description="Helical" evidence="1">
    <location>
        <begin position="208"/>
        <end position="227"/>
    </location>
</feature>
<organism evidence="2">
    <name type="scientific">Lacrimia lanifica</name>
    <dbReference type="NCBI Taxonomy" id="2016125"/>
    <lineage>
        <taxon>Eukaryota</taxon>
        <taxon>Discoba</taxon>
        <taxon>Euglenozoa</taxon>
        <taxon>Diplonemea</taxon>
        <taxon>Diplonemidae</taxon>
        <taxon>Lacrimia</taxon>
    </lineage>
</organism>
<name>A0A6G5ZV28_9EUGL</name>
<evidence type="ECO:0000256" key="1">
    <source>
        <dbReference type="SAM" id="Phobius"/>
    </source>
</evidence>
<reference evidence="2" key="1">
    <citation type="journal article" date="2020" name="Nucleic Acids Res.">
        <title>Gene fragmentation and RNA editing without borders: eccentric mitochondrial genomes of diplonemids.</title>
        <authorList>
            <person name="Kaur B."/>
            <person name="Zahonova K."/>
            <person name="Valach M."/>
            <person name="Faktorova D."/>
            <person name="Prokopchuk G."/>
            <person name="Burger G."/>
            <person name="Lukes J."/>
        </authorList>
    </citation>
    <scope>NUCLEOTIDE SEQUENCE</scope>
</reference>
<dbReference type="AlphaFoldDB" id="A0A6G5ZV28"/>
<evidence type="ECO:0000313" key="2">
    <source>
        <dbReference type="EMBL" id="QHQ98642.1"/>
    </source>
</evidence>
<proteinExistence type="evidence at transcript level"/>
<dbReference type="EMBL" id="MN109023">
    <property type="protein sequence ID" value="QHQ98642.1"/>
    <property type="molecule type" value="mRNA"/>
</dbReference>
<feature type="transmembrane region" description="Helical" evidence="1">
    <location>
        <begin position="278"/>
        <end position="297"/>
    </location>
</feature>
<feature type="transmembrane region" description="Helical" evidence="1">
    <location>
        <begin position="129"/>
        <end position="146"/>
    </location>
</feature>
<keyword evidence="2" id="KW-0496">Mitochondrion</keyword>
<feature type="transmembrane region" description="Helical" evidence="1">
    <location>
        <begin position="181"/>
        <end position="202"/>
    </location>
</feature>
<feature type="transmembrane region" description="Helical" evidence="1">
    <location>
        <begin position="74"/>
        <end position="95"/>
    </location>
</feature>
<keyword evidence="1" id="KW-0472">Membrane</keyword>
<keyword evidence="1" id="KW-1133">Transmembrane helix</keyword>
<feature type="transmembrane region" description="Helical" evidence="1">
    <location>
        <begin position="152"/>
        <end position="174"/>
    </location>
</feature>
<protein>
    <submittedName>
        <fullName evidence="2">NADH dehydrogenase subunit 2</fullName>
    </submittedName>
</protein>
<keyword evidence="1" id="KW-0812">Transmembrane</keyword>
<accession>A0A6G5ZV28</accession>
<sequence>MVMYGAAIVLAVTYSCPARYGGVVVYSLPGTFVVVHTIEGLVASLVVVLAGSVLTYMVVLRSGGSDLTSIVHRCYAWIPASILVDTVLLSALPQGVCGMTPLVWCLVLKGWLHLASLLVVAVYLLLNKVELTVVVMMSYVVLLVLLPTGRFFFFFFFFFSCCVVLVVLLHLLLSTYTWSDVMLLLSCITTCTTLAVLTTGVPSTTWCYLVVCASVVVMYLFGVVSLLDINTPSQLLVSSLHCSVRQKLWCLVLLTNTLGLPTYWYAVSKLEVALTSMLSLHTFFFFFLLLLAVVWVYRVMVLLVSTWTQHHSVSTRGDVLGSTVLFILLI</sequence>